<keyword evidence="6" id="KW-0238">DNA-binding</keyword>
<comment type="subcellular location">
    <subcellularLocation>
        <location evidence="1">Nucleus</location>
    </subcellularLocation>
</comment>
<feature type="domain" description="C2H2-type" evidence="11">
    <location>
        <begin position="560"/>
        <end position="587"/>
    </location>
</feature>
<organism evidence="13 14">
    <name type="scientific">Iphiclides podalirius</name>
    <name type="common">scarce swallowtail</name>
    <dbReference type="NCBI Taxonomy" id="110791"/>
    <lineage>
        <taxon>Eukaryota</taxon>
        <taxon>Metazoa</taxon>
        <taxon>Ecdysozoa</taxon>
        <taxon>Arthropoda</taxon>
        <taxon>Hexapoda</taxon>
        <taxon>Insecta</taxon>
        <taxon>Pterygota</taxon>
        <taxon>Neoptera</taxon>
        <taxon>Endopterygota</taxon>
        <taxon>Lepidoptera</taxon>
        <taxon>Glossata</taxon>
        <taxon>Ditrysia</taxon>
        <taxon>Papilionoidea</taxon>
        <taxon>Papilionidae</taxon>
        <taxon>Papilioninae</taxon>
        <taxon>Iphiclides</taxon>
    </lineage>
</organism>
<dbReference type="Gene3D" id="3.30.160.60">
    <property type="entry name" value="Classic Zinc Finger"/>
    <property type="match status" value="8"/>
</dbReference>
<feature type="non-terminal residue" evidence="13">
    <location>
        <position position="716"/>
    </location>
</feature>
<keyword evidence="7" id="KW-0539">Nucleus</keyword>
<reference evidence="13" key="1">
    <citation type="submission" date="2022-03" db="EMBL/GenBank/DDBJ databases">
        <authorList>
            <person name="Martin H S."/>
        </authorList>
    </citation>
    <scope>NUCLEOTIDE SEQUENCE</scope>
</reference>
<dbReference type="Pfam" id="PF00096">
    <property type="entry name" value="zf-C2H2"/>
    <property type="match status" value="4"/>
</dbReference>
<dbReference type="PROSITE" id="PS51915">
    <property type="entry name" value="ZAD"/>
    <property type="match status" value="1"/>
</dbReference>
<feature type="domain" description="C2H2-type" evidence="11">
    <location>
        <begin position="481"/>
        <end position="508"/>
    </location>
</feature>
<dbReference type="SMART" id="SM00355">
    <property type="entry name" value="ZnF_C2H2"/>
    <property type="match status" value="12"/>
</dbReference>
<dbReference type="SUPFAM" id="SSF57667">
    <property type="entry name" value="beta-beta-alpha zinc fingers"/>
    <property type="match status" value="6"/>
</dbReference>
<evidence type="ECO:0000313" key="13">
    <source>
        <dbReference type="EMBL" id="CAH2034179.1"/>
    </source>
</evidence>
<dbReference type="InterPro" id="IPR013087">
    <property type="entry name" value="Znf_C2H2_type"/>
</dbReference>
<feature type="region of interest" description="Disordered" evidence="10">
    <location>
        <begin position="662"/>
        <end position="716"/>
    </location>
</feature>
<feature type="binding site" evidence="9">
    <location>
        <position position="65"/>
    </location>
    <ligand>
        <name>Zn(2+)</name>
        <dbReference type="ChEBI" id="CHEBI:29105"/>
    </ligand>
</feature>
<dbReference type="SMART" id="SM00868">
    <property type="entry name" value="zf-AD"/>
    <property type="match status" value="1"/>
</dbReference>
<keyword evidence="14" id="KW-1185">Reference proteome</keyword>
<keyword evidence="3" id="KW-0677">Repeat</keyword>
<protein>
    <submittedName>
        <fullName evidence="13">Uncharacterized protein</fullName>
    </submittedName>
</protein>
<proteinExistence type="predicted"/>
<dbReference type="Proteomes" id="UP000837857">
    <property type="component" value="Chromosome 1"/>
</dbReference>
<evidence type="ECO:0000256" key="6">
    <source>
        <dbReference type="ARBA" id="ARBA00023125"/>
    </source>
</evidence>
<feature type="domain" description="ZAD" evidence="12">
    <location>
        <begin position="14"/>
        <end position="89"/>
    </location>
</feature>
<dbReference type="SUPFAM" id="SSF57716">
    <property type="entry name" value="Glucocorticoid receptor-like (DNA-binding domain)"/>
    <property type="match status" value="1"/>
</dbReference>
<feature type="binding site" evidence="9">
    <location>
        <position position="62"/>
    </location>
    <ligand>
        <name>Zn(2+)</name>
        <dbReference type="ChEBI" id="CHEBI:29105"/>
    </ligand>
</feature>
<accession>A0ABN8HP15</accession>
<dbReference type="Pfam" id="PF13912">
    <property type="entry name" value="zf-C2H2_6"/>
    <property type="match status" value="2"/>
</dbReference>
<evidence type="ECO:0000256" key="1">
    <source>
        <dbReference type="ARBA" id="ARBA00004123"/>
    </source>
</evidence>
<evidence type="ECO:0000256" key="9">
    <source>
        <dbReference type="PROSITE-ProRule" id="PRU01263"/>
    </source>
</evidence>
<evidence type="ECO:0000256" key="3">
    <source>
        <dbReference type="ARBA" id="ARBA00022737"/>
    </source>
</evidence>
<keyword evidence="2 9" id="KW-0479">Metal-binding</keyword>
<dbReference type="InterPro" id="IPR012934">
    <property type="entry name" value="Znf_AD"/>
</dbReference>
<dbReference type="PANTHER" id="PTHR24404">
    <property type="entry name" value="ZINC FINGER PROTEIN"/>
    <property type="match status" value="1"/>
</dbReference>
<evidence type="ECO:0000256" key="4">
    <source>
        <dbReference type="ARBA" id="ARBA00022771"/>
    </source>
</evidence>
<dbReference type="Gene3D" id="3.40.1800.20">
    <property type="match status" value="1"/>
</dbReference>
<dbReference type="PANTHER" id="PTHR24404:SF114">
    <property type="entry name" value="KLUMPFUSS, ISOFORM B-RELATED"/>
    <property type="match status" value="1"/>
</dbReference>
<keyword evidence="4 8" id="KW-0863">Zinc-finger</keyword>
<dbReference type="PROSITE" id="PS00028">
    <property type="entry name" value="ZINC_FINGER_C2H2_1"/>
    <property type="match status" value="10"/>
</dbReference>
<feature type="domain" description="C2H2-type" evidence="11">
    <location>
        <begin position="616"/>
        <end position="643"/>
    </location>
</feature>
<evidence type="ECO:0000256" key="7">
    <source>
        <dbReference type="ARBA" id="ARBA00023242"/>
    </source>
</evidence>
<evidence type="ECO:0000256" key="2">
    <source>
        <dbReference type="ARBA" id="ARBA00022723"/>
    </source>
</evidence>
<dbReference type="PROSITE" id="PS50157">
    <property type="entry name" value="ZINC_FINGER_C2H2_2"/>
    <property type="match status" value="8"/>
</dbReference>
<dbReference type="EMBL" id="OW152813">
    <property type="protein sequence ID" value="CAH2034179.1"/>
    <property type="molecule type" value="Genomic_DNA"/>
</dbReference>
<feature type="domain" description="C2H2-type" evidence="11">
    <location>
        <begin position="644"/>
        <end position="671"/>
    </location>
</feature>
<evidence type="ECO:0000313" key="14">
    <source>
        <dbReference type="Proteomes" id="UP000837857"/>
    </source>
</evidence>
<feature type="domain" description="C2H2-type" evidence="11">
    <location>
        <begin position="452"/>
        <end position="479"/>
    </location>
</feature>
<feature type="domain" description="C2H2-type" evidence="11">
    <location>
        <begin position="588"/>
        <end position="615"/>
    </location>
</feature>
<evidence type="ECO:0000256" key="10">
    <source>
        <dbReference type="SAM" id="MobiDB-lite"/>
    </source>
</evidence>
<feature type="domain" description="C2H2-type" evidence="11">
    <location>
        <begin position="532"/>
        <end position="559"/>
    </location>
</feature>
<feature type="domain" description="C2H2-type" evidence="11">
    <location>
        <begin position="409"/>
        <end position="437"/>
    </location>
</feature>
<evidence type="ECO:0000259" key="12">
    <source>
        <dbReference type="PROSITE" id="PS51915"/>
    </source>
</evidence>
<feature type="binding site" evidence="9">
    <location>
        <position position="19"/>
    </location>
    <ligand>
        <name>Zn(2+)</name>
        <dbReference type="ChEBI" id="CHEBI:29105"/>
    </ligand>
</feature>
<feature type="binding site" evidence="9">
    <location>
        <position position="16"/>
    </location>
    <ligand>
        <name>Zn(2+)</name>
        <dbReference type="ChEBI" id="CHEBI:29105"/>
    </ligand>
</feature>
<keyword evidence="5 9" id="KW-0862">Zinc</keyword>
<evidence type="ECO:0000256" key="5">
    <source>
        <dbReference type="ARBA" id="ARBA00022833"/>
    </source>
</evidence>
<dbReference type="InterPro" id="IPR036236">
    <property type="entry name" value="Znf_C2H2_sf"/>
</dbReference>
<evidence type="ECO:0000259" key="11">
    <source>
        <dbReference type="PROSITE" id="PS50157"/>
    </source>
</evidence>
<gene>
    <name evidence="13" type="ORF">IPOD504_LOCUS14</name>
</gene>
<feature type="compositionally biased region" description="Pro residues" evidence="10">
    <location>
        <begin position="680"/>
        <end position="694"/>
    </location>
</feature>
<dbReference type="Pfam" id="PF07776">
    <property type="entry name" value="zf-AD"/>
    <property type="match status" value="1"/>
</dbReference>
<dbReference type="InterPro" id="IPR050589">
    <property type="entry name" value="Ikaros_C2H2-ZF"/>
</dbReference>
<evidence type="ECO:0000256" key="8">
    <source>
        <dbReference type="PROSITE-ProRule" id="PRU00042"/>
    </source>
</evidence>
<name>A0ABN8HP15_9NEOP</name>
<sequence>MSSTRKKIDIKVEDICRTCLAKEIELFPIFEVFSESTTLDHVITSITGIKIDKSDRLPKKICQACKTKAADAYDFKKKSQESDLALHGILKKENECMISEDIATLSGERENPNVKLENFPSDDQEEYIDLEFDLTLPVGANTFVETEVKNEAANDTTLVKTCSTDSELENSREKSRKRFINVPVEYECSTNTLCPICATNHMDSESLTKHMWQCHAEIMGPKKRGRPKKMVTNTILNKLSENGFYLKTVPVKHLNCSFCTGKFKTKEDLSTHFMCEHRDTKVLCCVICKKMYLKKKYFDVHHCMEDKSQCGRLQEDDVVVLSGKARDGFTIERELHRLLDLTSNPEAAAAWQACGSCSELFATPSSFAAHVDTCHPELSHRCALCNKVFASVKSAERHRGRCASIERDHLCPTCGHRFAHEVTLNKHILRSHVGQSVSVKFVAGARADGQRYQCDTCSRLFFRKDLLAKHTKNHKSGDKYFECEVCKKRFHRSDNLRSHMRVHEGSGAGAGGGGGGGEGGGGVGAAGRAGACLCLYCGRSFTNSSNLIVHMRRHTGEKPYKCDFCDKGFPRSSDLQCHRRSHTGEKPYVCGICGKGFSRSNKLSRHTRVHTGLRPYKCPYCEKAFSQSNDLNLHVRRHTGDKPYICEVCGDRFIQGTALHNHRRTHGHYPPPAAAAAAPAPAPAPPPPPPPPLRPACGANSKVERHNARPLSSHRY</sequence>